<dbReference type="EMBL" id="HE573019">
    <property type="protein sequence ID" value="CCC47300.1"/>
    <property type="molecule type" value="Genomic_DNA"/>
</dbReference>
<feature type="region of interest" description="Disordered" evidence="6">
    <location>
        <begin position="1"/>
        <end position="47"/>
    </location>
</feature>
<proteinExistence type="predicted"/>
<evidence type="ECO:0000256" key="1">
    <source>
        <dbReference type="ARBA" id="ARBA00022468"/>
    </source>
</evidence>
<reference evidence="8" key="1">
    <citation type="journal article" date="2012" name="Proc. Natl. Acad. Sci. U.S.A.">
        <title>Antigenic diversity is generated by distinct evolutionary mechanisms in African trypanosome species.</title>
        <authorList>
            <person name="Jackson A.P."/>
            <person name="Berry A."/>
            <person name="Aslett M."/>
            <person name="Allison H.C."/>
            <person name="Burton P."/>
            <person name="Vavrova-Anderson J."/>
            <person name="Brown R."/>
            <person name="Browne H."/>
            <person name="Corton N."/>
            <person name="Hauser H."/>
            <person name="Gamble J."/>
            <person name="Gilderthorp R."/>
            <person name="Marcello L."/>
            <person name="McQuillan J."/>
            <person name="Otto T.D."/>
            <person name="Quail M.A."/>
            <person name="Sanders M.J."/>
            <person name="van Tonder A."/>
            <person name="Ginger M.L."/>
            <person name="Field M.C."/>
            <person name="Barry J.D."/>
            <person name="Hertz-Fowler C."/>
            <person name="Berriman M."/>
        </authorList>
    </citation>
    <scope>NUCLEOTIDE SEQUENCE</scope>
    <source>
        <strain evidence="8">Y486</strain>
    </source>
</reference>
<dbReference type="InterPro" id="IPR001164">
    <property type="entry name" value="ArfGAP_dom"/>
</dbReference>
<dbReference type="SMART" id="SM00105">
    <property type="entry name" value="ArfGap"/>
    <property type="match status" value="1"/>
</dbReference>
<evidence type="ECO:0000256" key="2">
    <source>
        <dbReference type="ARBA" id="ARBA00022723"/>
    </source>
</evidence>
<keyword evidence="3 5" id="KW-0863">Zinc-finger</keyword>
<dbReference type="GO" id="GO:0005096">
    <property type="term" value="F:GTPase activator activity"/>
    <property type="evidence" value="ECO:0007669"/>
    <property type="project" value="UniProtKB-KW"/>
</dbReference>
<dbReference type="Gene3D" id="1.10.220.150">
    <property type="entry name" value="Arf GTPase activating protein"/>
    <property type="match status" value="1"/>
</dbReference>
<evidence type="ECO:0000256" key="5">
    <source>
        <dbReference type="PROSITE-ProRule" id="PRU00288"/>
    </source>
</evidence>
<dbReference type="SUPFAM" id="SSF57863">
    <property type="entry name" value="ArfGap/RecO-like zinc finger"/>
    <property type="match status" value="1"/>
</dbReference>
<evidence type="ECO:0000259" key="7">
    <source>
        <dbReference type="PROSITE" id="PS50115"/>
    </source>
</evidence>
<dbReference type="VEuPathDB" id="TriTrypDB:TvY486_0304710"/>
<dbReference type="InterPro" id="IPR038508">
    <property type="entry name" value="ArfGAP_dom_sf"/>
</dbReference>
<dbReference type="PANTHER" id="PTHR45705:SF1">
    <property type="entry name" value="FI20236P1"/>
    <property type="match status" value="1"/>
</dbReference>
<evidence type="ECO:0000256" key="4">
    <source>
        <dbReference type="ARBA" id="ARBA00022833"/>
    </source>
</evidence>
<dbReference type="GO" id="GO:0005737">
    <property type="term" value="C:cytoplasm"/>
    <property type="evidence" value="ECO:0007669"/>
    <property type="project" value="TreeGrafter"/>
</dbReference>
<protein>
    <submittedName>
        <fullName evidence="8">Putative ADP-ribosylation factor GTPase activating protein</fullName>
    </submittedName>
</protein>
<keyword evidence="2" id="KW-0479">Metal-binding</keyword>
<organism evidence="8">
    <name type="scientific">Trypanosoma vivax (strain Y486)</name>
    <dbReference type="NCBI Taxonomy" id="1055687"/>
    <lineage>
        <taxon>Eukaryota</taxon>
        <taxon>Discoba</taxon>
        <taxon>Euglenozoa</taxon>
        <taxon>Kinetoplastea</taxon>
        <taxon>Metakinetoplastina</taxon>
        <taxon>Trypanosomatida</taxon>
        <taxon>Trypanosomatidae</taxon>
        <taxon>Trypanosoma</taxon>
        <taxon>Duttonella</taxon>
    </lineage>
</organism>
<evidence type="ECO:0000256" key="6">
    <source>
        <dbReference type="SAM" id="MobiDB-lite"/>
    </source>
</evidence>
<dbReference type="CDD" id="cd08204">
    <property type="entry name" value="ArfGap"/>
    <property type="match status" value="1"/>
</dbReference>
<dbReference type="AlphaFoldDB" id="G0TTL9"/>
<sequence>MVGDDVDHVEGKGEKRHRRHRHKDRNKKHEGPSVIDGSGRIEDDGDAEDWDANRTRIEHLCQTYPNNVCSDCSRSGTRWASVNHGVFICIRCSGIHRSMGVHVSRIKSTNMDKWTTAEVNLMESIGNQRGKLLYESRLPKETKTTAFADSDAALATFIRQKYQKREFASDDVAEKLKHFYKQARYRKKPKNDSKRSVSPERGAVRDRSAEARQREETVKALYGPNAEVLSKKESKTKPLRGTFGLVNVAADCYDKRRQAILAHFNFC</sequence>
<feature type="region of interest" description="Disordered" evidence="6">
    <location>
        <begin position="184"/>
        <end position="214"/>
    </location>
</feature>
<feature type="domain" description="Arf-GAP" evidence="7">
    <location>
        <begin position="54"/>
        <end position="175"/>
    </location>
</feature>
<evidence type="ECO:0000313" key="8">
    <source>
        <dbReference type="EMBL" id="CCC47300.1"/>
    </source>
</evidence>
<feature type="compositionally biased region" description="Basic and acidic residues" evidence="6">
    <location>
        <begin position="1"/>
        <end position="13"/>
    </location>
</feature>
<name>G0TTL9_TRYVY</name>
<feature type="compositionally biased region" description="Basic residues" evidence="6">
    <location>
        <begin position="14"/>
        <end position="28"/>
    </location>
</feature>
<keyword evidence="4" id="KW-0862">Zinc</keyword>
<dbReference type="InterPro" id="IPR037278">
    <property type="entry name" value="ARFGAP/RecO"/>
</dbReference>
<gene>
    <name evidence="8" type="ORF">TVY486_0304710</name>
</gene>
<feature type="compositionally biased region" description="Basic and acidic residues" evidence="6">
    <location>
        <begin position="190"/>
        <end position="214"/>
    </location>
</feature>
<dbReference type="InterPro" id="IPR051718">
    <property type="entry name" value="ARF_GTPase-activating"/>
</dbReference>
<accession>G0TTL9</accession>
<evidence type="ECO:0000256" key="3">
    <source>
        <dbReference type="ARBA" id="ARBA00022771"/>
    </source>
</evidence>
<dbReference type="OMA" id="QREFAMH"/>
<keyword evidence="1" id="KW-0343">GTPase activation</keyword>
<dbReference type="PRINTS" id="PR00405">
    <property type="entry name" value="REVINTRACTNG"/>
</dbReference>
<dbReference type="FunFam" id="1.10.220.150:FF:000009">
    <property type="entry name" value="stromal membrane-associated protein 1 isoform X1"/>
    <property type="match status" value="1"/>
</dbReference>
<dbReference type="PANTHER" id="PTHR45705">
    <property type="entry name" value="FI20236P1"/>
    <property type="match status" value="1"/>
</dbReference>
<dbReference type="PROSITE" id="PS50115">
    <property type="entry name" value="ARFGAP"/>
    <property type="match status" value="1"/>
</dbReference>
<dbReference type="GO" id="GO:0008270">
    <property type="term" value="F:zinc ion binding"/>
    <property type="evidence" value="ECO:0007669"/>
    <property type="project" value="UniProtKB-KW"/>
</dbReference>
<dbReference type="Pfam" id="PF01412">
    <property type="entry name" value="ArfGap"/>
    <property type="match status" value="1"/>
</dbReference>